<comment type="caution">
    <text evidence="1">The sequence shown here is derived from an EMBL/GenBank/DDBJ whole genome shotgun (WGS) entry which is preliminary data.</text>
</comment>
<organism evidence="1 2">
    <name type="scientific">Pseudomonas putida</name>
    <name type="common">Arthrobacter siderocapsulatus</name>
    <dbReference type="NCBI Taxonomy" id="303"/>
    <lineage>
        <taxon>Bacteria</taxon>
        <taxon>Pseudomonadati</taxon>
        <taxon>Pseudomonadota</taxon>
        <taxon>Gammaproteobacteria</taxon>
        <taxon>Pseudomonadales</taxon>
        <taxon>Pseudomonadaceae</taxon>
        <taxon>Pseudomonas</taxon>
    </lineage>
</organism>
<evidence type="ECO:0000313" key="1">
    <source>
        <dbReference type="EMBL" id="OLS65048.1"/>
    </source>
</evidence>
<protein>
    <recommendedName>
        <fullName evidence="3">DUF2946 domain-containing protein</fullName>
    </recommendedName>
</protein>
<name>A0A1Q9RCE8_PSEPU</name>
<dbReference type="EMBL" id="MKZO01000001">
    <property type="protein sequence ID" value="OLS65048.1"/>
    <property type="molecule type" value="Genomic_DNA"/>
</dbReference>
<evidence type="ECO:0000313" key="2">
    <source>
        <dbReference type="Proteomes" id="UP000186736"/>
    </source>
</evidence>
<dbReference type="AlphaFoldDB" id="A0A1Q9RCE8"/>
<sequence>MPRRKVTIQVVLTLSLALLLVMGWHMSSLLVGAEPQAGFKSEAAHSSLLTEAAPSCVFCAGHQHSPMTADHVHETPYLGPLLILPAQAESNILTTLPDEAAPTRLVYLIERPPRSSRVI</sequence>
<gene>
    <name evidence="1" type="ORF">PSEMO_01500</name>
</gene>
<proteinExistence type="predicted"/>
<accession>A0A1Q9RCE8</accession>
<dbReference type="Proteomes" id="UP000186736">
    <property type="component" value="Unassembled WGS sequence"/>
</dbReference>
<evidence type="ECO:0008006" key="3">
    <source>
        <dbReference type="Google" id="ProtNLM"/>
    </source>
</evidence>
<reference evidence="1 2" key="1">
    <citation type="submission" date="2016-10" db="EMBL/GenBank/DDBJ databases">
        <title>Genome Sequence of Pseudomonas putida GM4FR.</title>
        <authorList>
            <person name="Poehlein A."/>
            <person name="Wemheuer F."/>
            <person name="Hollensteiner J."/>
            <person name="Wemheuer B."/>
        </authorList>
    </citation>
    <scope>NUCLEOTIDE SEQUENCE [LARGE SCALE GENOMIC DNA]</scope>
    <source>
        <strain evidence="1 2">GM4FR</strain>
    </source>
</reference>